<feature type="chain" id="PRO_5031232893" description="Choice-of-anchor D domain-containing protein" evidence="6">
    <location>
        <begin position="33"/>
        <end position="1987"/>
    </location>
</feature>
<evidence type="ECO:0008006" key="12">
    <source>
        <dbReference type="Google" id="ProtNLM"/>
    </source>
</evidence>
<comment type="caution">
    <text evidence="10">The sequence shown here is derived from an EMBL/GenBank/DDBJ whole genome shotgun (WGS) entry which is preliminary data.</text>
</comment>
<evidence type="ECO:0000313" key="10">
    <source>
        <dbReference type="EMBL" id="NYF52053.1"/>
    </source>
</evidence>
<evidence type="ECO:0000256" key="3">
    <source>
        <dbReference type="ARBA" id="ARBA00022490"/>
    </source>
</evidence>
<gene>
    <name evidence="10" type="ORF">HDF12_002418</name>
</gene>
<dbReference type="InterPro" id="IPR031549">
    <property type="entry name" value="ASH"/>
</dbReference>
<feature type="domain" description="HYDIN/VesB/CFA65-like Ig-like" evidence="9">
    <location>
        <begin position="1148"/>
        <end position="1220"/>
    </location>
</feature>
<evidence type="ECO:0000259" key="8">
    <source>
        <dbReference type="Pfam" id="PF22073"/>
    </source>
</evidence>
<feature type="domain" description="Cep192/Spd-2-like" evidence="8">
    <location>
        <begin position="1699"/>
        <end position="1798"/>
    </location>
</feature>
<dbReference type="SUPFAM" id="SSF101898">
    <property type="entry name" value="NHL repeat"/>
    <property type="match status" value="1"/>
</dbReference>
<accession>A0A7Y9NMF6</accession>
<name>A0A7Y9NMF6_9BACT</name>
<reference evidence="10 11" key="1">
    <citation type="submission" date="2020-07" db="EMBL/GenBank/DDBJ databases">
        <title>Genomic Encyclopedia of Type Strains, Phase IV (KMG-V): Genome sequencing to study the core and pangenomes of soil and plant-associated prokaryotes.</title>
        <authorList>
            <person name="Whitman W."/>
        </authorList>
    </citation>
    <scope>NUCLEOTIDE SEQUENCE [LARGE SCALE GENOMIC DNA]</scope>
    <source>
        <strain evidence="10 11">M8UP30</strain>
    </source>
</reference>
<dbReference type="InterPro" id="IPR054090">
    <property type="entry name" value="Cep192_Spd-2-like_dom"/>
</dbReference>
<dbReference type="Pfam" id="PF22544">
    <property type="entry name" value="HYDIN_VesB_CFA65-like_Ig"/>
    <property type="match status" value="3"/>
</dbReference>
<protein>
    <recommendedName>
        <fullName evidence="12">Choice-of-anchor D domain-containing protein</fullName>
    </recommendedName>
</protein>
<dbReference type="PROSITE" id="PS51318">
    <property type="entry name" value="TAT"/>
    <property type="match status" value="1"/>
</dbReference>
<dbReference type="GO" id="GO:0005737">
    <property type="term" value="C:cytoplasm"/>
    <property type="evidence" value="ECO:0007669"/>
    <property type="project" value="UniProtKB-SubCell"/>
</dbReference>
<proteinExistence type="predicted"/>
<keyword evidence="3" id="KW-0963">Cytoplasm</keyword>
<sequence>MKTPLSLRRVLAGLCGVTALLLVASLPLAAQATGPQQLLFAGLLGSSNPDPANSHHAQFNAIQSDSAGNLYLLLDQGDGIRLLKTDPTATNILAQTHLGSSGDIGLAMTLDPAGNLYITGTTTSGNLYTTAGAAFPNAADTSINSYIGKFDQNLNALFVTYAGSPRTAASAIAATADAVFLTGSIFSSALPVTPSGIIQSPASGSLQNGFVEKFNTTGTTLLFATYLSGQNGNTAPAAIAADTSDNAYIAGYTTSSGYPTLSAIIPDLLTATSGFLTKLTPAGDGIVFSTFIPGPGISSLVIAPSPQDPATQTLLLTGSIAPGQFPIATVSSPLVNTNYQTLLRLSLDGSTLLTSDLLAPGTQSSVAPGPSGAAWVAGTLTGELTANPAWLLPLTALSNIGNSYALRVTQQNTIDQTIRLGGLPTTNLPFASAPVTLTGLTVDSLGQPTFAGSASPTASASLLATETYDLPLTNTPTSALPSTLRSAALPAASCTGSLCAGSAAYLAKLNPNTAAPSLALSTDDAPNLTLRNLGSIAATNLQLTATNFTLASDCPTTLAPGAGCSIALTSTSSNPGTVTAQASNAITQTVNLPATASSPNPIVVSPKELDFGIQTATSPATTRTITISNLSQLPQTFYAGDATLQPVPPQYDFSVQSTDCPASTTPGDDVLPPGGVCHLTLALTAPATATGSFVTAYRIIGTDAVLLTAYTQPTDLNLSATEIDFGTQFGTAGNASPRLPRYLYLSNNSANAVTHTPVTLQAPFTLTDLCPTTLNPHTVCQLEIDYQSPVAPSADSTTLTLDEGLTVLITGTTKPQPTGIGQSANPNLTVTPATISFPNAVLVTSTSSTTQTVTIGNIGPVAFPLALTLTGDFTDATDCPATLAGNATCTVVLTFAPSQPGTRQGLLSVTAGNSTPAYVTLSGTGSPIVTAPNNTLAFGSVLVGQPDVQWYKITSPFSTLTATTSAPDFKTILIEDIGFGHGQPPTSAFVSTFTGSCTNCWLGVQFTPSTPGAQTASLTLTSSSSGTPSPLTLTGTGIALSGLILSPTTQDFGTVPVNSTTAPTLFTLTNLTTNPVTLTAPTLTGDFAVSTAPTGGSACNGPLAPNASCFFNVAFAPTTTGSRTGTLTLQASTGPITATLTGFAAPDPGLSLNPTALTFNNVPGPTATQQNIILTNTGTAVLQIGTPTNTTASFSSTNNCTTLAPAAACSITVNFIPTTATVTDALQIPVTSSATGPTTYTVPLSGAYTTESAGLQILPNQANYGSAPTSTLGGTRQFTITNLTAKSLALNIALPRQFVLNGPACAALAPNASCNFNVTFLPLTNGDITGTLFAQATPTDGSATLNGLGFVEGFGIGAATLTITGNIIPGQTVLDFGQVSSGQSATQTVTLTNTGTTTLTIRRLTSQWPFLITATNCGNTLAANQSCTATLTYTPINQTSTTPGPATPDSGTLIIESDALTGPDLLTLTGRAAPITVAAPSNTAPLVSYALSQSSLTFPATQVGDQSDTQSVTLSNTGTTTIQITRILSTPDFTVQTNCLGALVPSASCVINISFTPQPNFPNSISNRISALEITSDSSTALEFISLFGVANPSPLDFSPFTLNFGSVQVGTTATLPVQITNITTAPIAIQTIFAVGPYTATGDCPTEGNTLAPSTSCTEQVTFTPTTAATINGLLSIRSSASTLPIEYPVTGTGIQSHLQTTPSTLNFGSIALGASAAQTITLTNTGTAPITNLALTITGDYNITVPCTSTTLTPGNSCQITVTFAPTALGPRNGTITSTDPNTGLQNLNIPLTGTGVSGGTFTLTVNGGSSATLTIPSEQAADYTLQLTPQSGFSGTVILNCTPINPGAYATCSLLPSSIALNSGAQNSIANLNTVAESVPPTTSQDTHNTRNRTLLCLLPLSLLFFWKSTSRSPQKSHPIRLLLFAILLTLPALWLSGCGSGATDPNLRFTPPGTYQYQVTATSTTGVELSQTVTLNLVVTARH</sequence>
<dbReference type="Pfam" id="PF22073">
    <property type="entry name" value="Cep192_D4"/>
    <property type="match status" value="1"/>
</dbReference>
<dbReference type="PANTHER" id="PTHR45912:SF3">
    <property type="entry name" value="CILIA- AND FLAGELLA-ASSOCIATED PROTEIN 47"/>
    <property type="match status" value="1"/>
</dbReference>
<feature type="domain" description="Abnormal spindle-like microcephaly-associated protein ASH" evidence="7">
    <location>
        <begin position="1601"/>
        <end position="1682"/>
    </location>
</feature>
<evidence type="ECO:0000256" key="1">
    <source>
        <dbReference type="ARBA" id="ARBA00004138"/>
    </source>
</evidence>
<dbReference type="EMBL" id="JACCCV010000001">
    <property type="protein sequence ID" value="NYF52053.1"/>
    <property type="molecule type" value="Genomic_DNA"/>
</dbReference>
<keyword evidence="4" id="KW-0969">Cilium</keyword>
<dbReference type="Gene3D" id="2.60.40.10">
    <property type="entry name" value="Immunoglobulins"/>
    <property type="match status" value="9"/>
</dbReference>
<dbReference type="InterPro" id="IPR006311">
    <property type="entry name" value="TAT_signal"/>
</dbReference>
<dbReference type="NCBIfam" id="NF012200">
    <property type="entry name" value="choice_anch_D"/>
    <property type="match status" value="8"/>
</dbReference>
<dbReference type="Proteomes" id="UP000534186">
    <property type="component" value="Unassembled WGS sequence"/>
</dbReference>
<evidence type="ECO:0000259" key="9">
    <source>
        <dbReference type="Pfam" id="PF22544"/>
    </source>
</evidence>
<evidence type="ECO:0000256" key="6">
    <source>
        <dbReference type="SAM" id="SignalP"/>
    </source>
</evidence>
<evidence type="ECO:0000259" key="7">
    <source>
        <dbReference type="Pfam" id="PF15780"/>
    </source>
</evidence>
<dbReference type="InterPro" id="IPR053879">
    <property type="entry name" value="HYDIN_VesB_CFA65-like_Ig"/>
</dbReference>
<keyword evidence="5" id="KW-0966">Cell projection</keyword>
<feature type="signal peptide" evidence="6">
    <location>
        <begin position="1"/>
        <end position="32"/>
    </location>
</feature>
<evidence type="ECO:0000256" key="5">
    <source>
        <dbReference type="ARBA" id="ARBA00023273"/>
    </source>
</evidence>
<dbReference type="InterPro" id="IPR010620">
    <property type="entry name" value="SBBP_repeat"/>
</dbReference>
<comment type="subcellular location">
    <subcellularLocation>
        <location evidence="1">Cell projection</location>
        <location evidence="1">Cilium</location>
    </subcellularLocation>
    <subcellularLocation>
        <location evidence="2">Cytoplasm</location>
    </subcellularLocation>
</comment>
<feature type="domain" description="HYDIN/VesB/CFA65-like Ig-like" evidence="9">
    <location>
        <begin position="1372"/>
        <end position="1436"/>
    </location>
</feature>
<evidence type="ECO:0000256" key="2">
    <source>
        <dbReference type="ARBA" id="ARBA00004496"/>
    </source>
</evidence>
<organism evidence="10 11">
    <name type="scientific">Tunturiibacter lichenicola</name>
    <dbReference type="NCBI Taxonomy" id="2051959"/>
    <lineage>
        <taxon>Bacteria</taxon>
        <taxon>Pseudomonadati</taxon>
        <taxon>Acidobacteriota</taxon>
        <taxon>Terriglobia</taxon>
        <taxon>Terriglobales</taxon>
        <taxon>Acidobacteriaceae</taxon>
        <taxon>Tunturiibacter</taxon>
    </lineage>
</organism>
<dbReference type="Pfam" id="PF15780">
    <property type="entry name" value="ASH"/>
    <property type="match status" value="1"/>
</dbReference>
<dbReference type="InterPro" id="IPR013783">
    <property type="entry name" value="Ig-like_fold"/>
</dbReference>
<dbReference type="Pfam" id="PF06739">
    <property type="entry name" value="SBBP"/>
    <property type="match status" value="1"/>
</dbReference>
<keyword evidence="6" id="KW-0732">Signal</keyword>
<evidence type="ECO:0000313" key="11">
    <source>
        <dbReference type="Proteomes" id="UP000534186"/>
    </source>
</evidence>
<dbReference type="PANTHER" id="PTHR45912">
    <property type="entry name" value="CILIA- AND FLAGELLA-ASSOCIATED PROTEIN 47"/>
    <property type="match status" value="1"/>
</dbReference>
<evidence type="ECO:0000256" key="4">
    <source>
        <dbReference type="ARBA" id="ARBA00023069"/>
    </source>
</evidence>
<feature type="domain" description="HYDIN/VesB/CFA65-like Ig-like" evidence="9">
    <location>
        <begin position="1044"/>
        <end position="1141"/>
    </location>
</feature>